<evidence type="ECO:0000313" key="1">
    <source>
        <dbReference type="EMBL" id="OHT16532.1"/>
    </source>
</evidence>
<dbReference type="OrthoDB" id="428577at2759"/>
<organism evidence="1 2">
    <name type="scientific">Tritrichomonas foetus</name>
    <dbReference type="NCBI Taxonomy" id="1144522"/>
    <lineage>
        <taxon>Eukaryota</taxon>
        <taxon>Metamonada</taxon>
        <taxon>Parabasalia</taxon>
        <taxon>Tritrichomonadida</taxon>
        <taxon>Tritrichomonadidae</taxon>
        <taxon>Tritrichomonas</taxon>
    </lineage>
</organism>
<sequence>MYTSHNFDKNSILSNFGEFIMIKRFCSRCFTRSQTSHHCECSPNLDMFSESIDAPIIYLYPDVEMGVDVSLKMNGIIQTIYPKCTSCNNRDECSWIVKAKPTGKLEMISSESTNYSVNQRNIEYDYLFYEGIKPKLNLNELEGFFVKKEETSSFLETKLHEIGLNDSEMNEFIVFWLPRLEKNDYNFICFYVNEKYSEISTLDVNPKPKSILRVFMVFKGYSKEEHKNKLDSEFQFQLIPQTFPPFERKGFTIVEWGGSEFPKT</sequence>
<name>A0A1J4L3I1_9EUKA</name>
<dbReference type="VEuPathDB" id="TrichDB:TRFO_13117"/>
<reference evidence="1" key="1">
    <citation type="submission" date="2016-10" db="EMBL/GenBank/DDBJ databases">
        <authorList>
            <person name="Benchimol M."/>
            <person name="Almeida L.G."/>
            <person name="Vasconcelos A.T."/>
            <person name="Perreira-Neves A."/>
            <person name="Rosa I.A."/>
            <person name="Tasca T."/>
            <person name="Bogo M.R."/>
            <person name="de Souza W."/>
        </authorList>
    </citation>
    <scope>NUCLEOTIDE SEQUENCE [LARGE SCALE GENOMIC DNA]</scope>
    <source>
        <strain evidence="1">K</strain>
    </source>
</reference>
<gene>
    <name evidence="1" type="ORF">TRFO_13117</name>
</gene>
<dbReference type="AlphaFoldDB" id="A0A1J4L3I1"/>
<dbReference type="GeneID" id="94831750"/>
<dbReference type="Proteomes" id="UP000179807">
    <property type="component" value="Unassembled WGS sequence"/>
</dbReference>
<proteinExistence type="predicted"/>
<dbReference type="EMBL" id="MLAK01000100">
    <property type="protein sequence ID" value="OHT16532.1"/>
    <property type="molecule type" value="Genomic_DNA"/>
</dbReference>
<dbReference type="RefSeq" id="XP_068369668.1">
    <property type="nucleotide sequence ID" value="XM_068497046.1"/>
</dbReference>
<keyword evidence="2" id="KW-1185">Reference proteome</keyword>
<evidence type="ECO:0000313" key="2">
    <source>
        <dbReference type="Proteomes" id="UP000179807"/>
    </source>
</evidence>
<protein>
    <submittedName>
        <fullName evidence="1">Uncharacterized protein</fullName>
    </submittedName>
</protein>
<accession>A0A1J4L3I1</accession>
<comment type="caution">
    <text evidence="1">The sequence shown here is derived from an EMBL/GenBank/DDBJ whole genome shotgun (WGS) entry which is preliminary data.</text>
</comment>